<comment type="catalytic activity">
    <reaction evidence="5">
        <text>a 2'-deoxyadenosine in DNA + S-adenosyl-L-methionine = an N(6)-methyl-2'-deoxyadenosine in DNA + S-adenosyl-L-homocysteine + H(+)</text>
        <dbReference type="Rhea" id="RHEA:15197"/>
        <dbReference type="Rhea" id="RHEA-COMP:12418"/>
        <dbReference type="Rhea" id="RHEA-COMP:12419"/>
        <dbReference type="ChEBI" id="CHEBI:15378"/>
        <dbReference type="ChEBI" id="CHEBI:57856"/>
        <dbReference type="ChEBI" id="CHEBI:59789"/>
        <dbReference type="ChEBI" id="CHEBI:90615"/>
        <dbReference type="ChEBI" id="CHEBI:90616"/>
        <dbReference type="EC" id="2.1.1.72"/>
    </reaction>
</comment>
<evidence type="ECO:0000259" key="6">
    <source>
        <dbReference type="Pfam" id="PF07669"/>
    </source>
</evidence>
<feature type="domain" description="Type II methyltransferase M.TaqI-like" evidence="6">
    <location>
        <begin position="89"/>
        <end position="149"/>
    </location>
</feature>
<evidence type="ECO:0000256" key="5">
    <source>
        <dbReference type="ARBA" id="ARBA00047942"/>
    </source>
</evidence>
<dbReference type="PANTHER" id="PTHR33841">
    <property type="entry name" value="DNA METHYLTRANSFERASE YEEA-RELATED"/>
    <property type="match status" value="1"/>
</dbReference>
<dbReference type="SUPFAM" id="SSF53335">
    <property type="entry name" value="S-adenosyl-L-methionine-dependent methyltransferases"/>
    <property type="match status" value="1"/>
</dbReference>
<dbReference type="STRING" id="249408.BOO71_0010426"/>
<reference evidence="7 8" key="1">
    <citation type="submission" date="2017-01" db="EMBL/GenBank/DDBJ databases">
        <title>Genome Analysis of Deinococcus marmoris KOPRI26562.</title>
        <authorList>
            <person name="Kim J.H."/>
            <person name="Oh H.-M."/>
        </authorList>
    </citation>
    <scope>NUCLEOTIDE SEQUENCE [LARGE SCALE GENOMIC DNA]</scope>
    <source>
        <strain evidence="7 8">KOPRI26562</strain>
    </source>
</reference>
<proteinExistence type="predicted"/>
<sequence>MERGGFDAVIANPPWDVVKPNGKEFLQSFAPTISKNNMTIKDFEKEKGKLLADPAIRAEWLAYQSGYPHLNAYFRRSEQFSSQTSVVNGKTAGTDLNLYKLFLEQTFRLLRDSGECGIVIPSGIYTDLGAKGLRELLFGKTEVTGLFCFENGSSNGVIFENVHRSFKFVVLSFRKGGETNDFPAAFMRHDVRDLKDFPGGIGMTLNMDLVRRLSPDSLSVMEFKSELDAEIAEKMLRFPLLGERLDEAWNLKLARELHMTDDSHMFRSEQKPGRLPLFEGKMIHQFRHDFATPKYWIDEKEGRAGLLKRNEIESGQIMHYQGYRLGFRDIAASTNERTLIATALPANVLLGNTINYSASLEDSNLLFLVGALNSFTADWVMRQKISSHVNQFYFYQLPIPG</sequence>
<evidence type="ECO:0000256" key="4">
    <source>
        <dbReference type="ARBA" id="ARBA00022691"/>
    </source>
</evidence>
<evidence type="ECO:0000256" key="1">
    <source>
        <dbReference type="ARBA" id="ARBA00011900"/>
    </source>
</evidence>
<evidence type="ECO:0000313" key="7">
    <source>
        <dbReference type="EMBL" id="OLV16918.1"/>
    </source>
</evidence>
<protein>
    <recommendedName>
        <fullName evidence="1">site-specific DNA-methyltransferase (adenine-specific)</fullName>
        <ecNumber evidence="1">2.1.1.72</ecNumber>
    </recommendedName>
</protein>
<name>A0A1U7NVG3_9DEIO</name>
<dbReference type="InterPro" id="IPR002052">
    <property type="entry name" value="DNA_methylase_N6_adenine_CS"/>
</dbReference>
<dbReference type="Pfam" id="PF07669">
    <property type="entry name" value="Eco57I"/>
    <property type="match status" value="1"/>
</dbReference>
<dbReference type="Proteomes" id="UP000186607">
    <property type="component" value="Unassembled WGS sequence"/>
</dbReference>
<dbReference type="EC" id="2.1.1.72" evidence="1"/>
<dbReference type="InterPro" id="IPR050953">
    <property type="entry name" value="N4_N6_ade-DNA_methylase"/>
</dbReference>
<gene>
    <name evidence="7" type="ORF">BOO71_0010426</name>
</gene>
<dbReference type="GO" id="GO:0006304">
    <property type="term" value="P:DNA modification"/>
    <property type="evidence" value="ECO:0007669"/>
    <property type="project" value="InterPro"/>
</dbReference>
<keyword evidence="2" id="KW-0489">Methyltransferase</keyword>
<keyword evidence="8" id="KW-1185">Reference proteome</keyword>
<evidence type="ECO:0000313" key="8">
    <source>
        <dbReference type="Proteomes" id="UP000186607"/>
    </source>
</evidence>
<evidence type="ECO:0000256" key="2">
    <source>
        <dbReference type="ARBA" id="ARBA00022603"/>
    </source>
</evidence>
<evidence type="ECO:0000256" key="3">
    <source>
        <dbReference type="ARBA" id="ARBA00022679"/>
    </source>
</evidence>
<dbReference type="AlphaFoldDB" id="A0A1U7NVG3"/>
<keyword evidence="3" id="KW-0808">Transferase</keyword>
<dbReference type="GO" id="GO:0009007">
    <property type="term" value="F:site-specific DNA-methyltransferase (adenine-specific) activity"/>
    <property type="evidence" value="ECO:0007669"/>
    <property type="project" value="UniProtKB-EC"/>
</dbReference>
<dbReference type="PROSITE" id="PS00092">
    <property type="entry name" value="N6_MTASE"/>
    <property type="match status" value="1"/>
</dbReference>
<comment type="caution">
    <text evidence="7">The sequence shown here is derived from an EMBL/GenBank/DDBJ whole genome shotgun (WGS) entry which is preliminary data.</text>
</comment>
<dbReference type="InterPro" id="IPR029063">
    <property type="entry name" value="SAM-dependent_MTases_sf"/>
</dbReference>
<dbReference type="PANTHER" id="PTHR33841:SF1">
    <property type="entry name" value="DNA METHYLTRANSFERASE A"/>
    <property type="match status" value="1"/>
</dbReference>
<organism evidence="7 8">
    <name type="scientific">Deinococcus marmoris</name>
    <dbReference type="NCBI Taxonomy" id="249408"/>
    <lineage>
        <taxon>Bacteria</taxon>
        <taxon>Thermotogati</taxon>
        <taxon>Deinococcota</taxon>
        <taxon>Deinococci</taxon>
        <taxon>Deinococcales</taxon>
        <taxon>Deinococcaceae</taxon>
        <taxon>Deinococcus</taxon>
    </lineage>
</organism>
<keyword evidence="4" id="KW-0949">S-adenosyl-L-methionine</keyword>
<dbReference type="GO" id="GO:0032259">
    <property type="term" value="P:methylation"/>
    <property type="evidence" value="ECO:0007669"/>
    <property type="project" value="UniProtKB-KW"/>
</dbReference>
<dbReference type="InterPro" id="IPR011639">
    <property type="entry name" value="MethylTrfase_TaqI-like_dom"/>
</dbReference>
<accession>A0A1U7NVG3</accession>
<dbReference type="GO" id="GO:0003676">
    <property type="term" value="F:nucleic acid binding"/>
    <property type="evidence" value="ECO:0007669"/>
    <property type="project" value="InterPro"/>
</dbReference>
<dbReference type="Gene3D" id="3.40.50.150">
    <property type="entry name" value="Vaccinia Virus protein VP39"/>
    <property type="match status" value="1"/>
</dbReference>
<dbReference type="EMBL" id="MSTI01000119">
    <property type="protein sequence ID" value="OLV16918.1"/>
    <property type="molecule type" value="Genomic_DNA"/>
</dbReference>